<gene>
    <name evidence="1" type="ORF">COU47_01385</name>
</gene>
<evidence type="ECO:0000313" key="1">
    <source>
        <dbReference type="EMBL" id="PIR69720.1"/>
    </source>
</evidence>
<proteinExistence type="predicted"/>
<accession>A0A2H0TDV2</accession>
<comment type="caution">
    <text evidence="1">The sequence shown here is derived from an EMBL/GenBank/DDBJ whole genome shotgun (WGS) entry which is preliminary data.</text>
</comment>
<evidence type="ECO:0000313" key="2">
    <source>
        <dbReference type="Proteomes" id="UP000231503"/>
    </source>
</evidence>
<dbReference type="Proteomes" id="UP000231503">
    <property type="component" value="Unassembled WGS sequence"/>
</dbReference>
<organism evidence="1 2">
    <name type="scientific">Candidatus Niyogibacteria bacterium CG10_big_fil_rev_8_21_14_0_10_46_36</name>
    <dbReference type="NCBI Taxonomy" id="1974726"/>
    <lineage>
        <taxon>Bacteria</taxon>
        <taxon>Candidatus Niyogiibacteriota</taxon>
    </lineage>
</organism>
<protein>
    <submittedName>
        <fullName evidence="1">Uncharacterized protein</fullName>
    </submittedName>
</protein>
<dbReference type="EMBL" id="PFCO01000003">
    <property type="protein sequence ID" value="PIR69720.1"/>
    <property type="molecule type" value="Genomic_DNA"/>
</dbReference>
<name>A0A2H0TDV2_9BACT</name>
<dbReference type="AlphaFoldDB" id="A0A2H0TDV2"/>
<reference evidence="2" key="1">
    <citation type="submission" date="2017-09" db="EMBL/GenBank/DDBJ databases">
        <title>Depth-based differentiation of microbial function through sediment-hosted aquifers and enrichment of novel symbionts in the deep terrestrial subsurface.</title>
        <authorList>
            <person name="Probst A.J."/>
            <person name="Ladd B."/>
            <person name="Jarett J.K."/>
            <person name="Geller-Mcgrath D.E."/>
            <person name="Sieber C.M.K."/>
            <person name="Emerson J.B."/>
            <person name="Anantharaman K."/>
            <person name="Thomas B.C."/>
            <person name="Malmstrom R."/>
            <person name="Stieglmeier M."/>
            <person name="Klingl A."/>
            <person name="Woyke T."/>
            <person name="Ryan C.M."/>
            <person name="Banfield J.F."/>
        </authorList>
    </citation>
    <scope>NUCLEOTIDE SEQUENCE [LARGE SCALE GENOMIC DNA]</scope>
</reference>
<sequence>MFAVIFVSLLAFPQLGRSDSLLQTIFVAIIVAVLEVAEVTIGETAKNTAIPTRPAKNKVFFIFLLMVFME</sequence>